<evidence type="ECO:0000313" key="1">
    <source>
        <dbReference type="Proteomes" id="UP000694864"/>
    </source>
</evidence>
<evidence type="ECO:0000313" key="2">
    <source>
        <dbReference type="RefSeq" id="XP_010467383.1"/>
    </source>
</evidence>
<accession>A0ABM0W8V8</accession>
<protein>
    <submittedName>
        <fullName evidence="2">UPF0481 protein At3g02645</fullName>
    </submittedName>
</protein>
<dbReference type="RefSeq" id="XP_010467383.1">
    <property type="nucleotide sequence ID" value="XM_010469081.1"/>
</dbReference>
<reference evidence="1" key="1">
    <citation type="journal article" date="2014" name="Nat. Commun.">
        <title>The emerging biofuel crop Camelina sativa retains a highly undifferentiated hexaploid genome structure.</title>
        <authorList>
            <person name="Kagale S."/>
            <person name="Koh C."/>
            <person name="Nixon J."/>
            <person name="Bollina V."/>
            <person name="Clarke W.E."/>
            <person name="Tuteja R."/>
            <person name="Spillane C."/>
            <person name="Robinson S.J."/>
            <person name="Links M.G."/>
            <person name="Clarke C."/>
            <person name="Higgins E.E."/>
            <person name="Huebert T."/>
            <person name="Sharpe A.G."/>
            <person name="Parkin I.A."/>
        </authorList>
    </citation>
    <scope>NUCLEOTIDE SEQUENCE [LARGE SCALE GENOMIC DNA]</scope>
    <source>
        <strain evidence="1">cv. DH55</strain>
    </source>
</reference>
<reference evidence="2" key="2">
    <citation type="submission" date="2025-08" db="UniProtKB">
        <authorList>
            <consortium name="RefSeq"/>
        </authorList>
    </citation>
    <scope>IDENTIFICATION</scope>
    <source>
        <tissue evidence="2">Leaf</tissue>
    </source>
</reference>
<name>A0ABM0W8V8_CAMSA</name>
<organism evidence="1 2">
    <name type="scientific">Camelina sativa</name>
    <name type="common">False flax</name>
    <name type="synonym">Myagrum sativum</name>
    <dbReference type="NCBI Taxonomy" id="90675"/>
    <lineage>
        <taxon>Eukaryota</taxon>
        <taxon>Viridiplantae</taxon>
        <taxon>Streptophyta</taxon>
        <taxon>Embryophyta</taxon>
        <taxon>Tracheophyta</taxon>
        <taxon>Spermatophyta</taxon>
        <taxon>Magnoliopsida</taxon>
        <taxon>eudicotyledons</taxon>
        <taxon>Gunneridae</taxon>
        <taxon>Pentapetalae</taxon>
        <taxon>rosids</taxon>
        <taxon>malvids</taxon>
        <taxon>Brassicales</taxon>
        <taxon>Brassicaceae</taxon>
        <taxon>Camelineae</taxon>
        <taxon>Camelina</taxon>
    </lineage>
</organism>
<sequence length="126" mass="14212">MFLREIKHQFKWVFASQTVDLILRFQWRIISNLPGFMALKLSADYLVTRQEHEAATIATSVLDPDIEKPPLVEELAIPSVSDLHKAGVRFKATTNDSCVFGCGIVDGDVGVESFVEESRFVGERWV</sequence>
<dbReference type="Proteomes" id="UP000694864">
    <property type="component" value="Chromosome 15"/>
</dbReference>
<dbReference type="GeneID" id="104747448"/>
<gene>
    <name evidence="2" type="primary">LOC104747448</name>
</gene>
<proteinExistence type="predicted"/>
<keyword evidence="1" id="KW-1185">Reference proteome</keyword>